<keyword evidence="5" id="KW-0677">Repeat</keyword>
<feature type="domain" description="C2H2-type" evidence="14">
    <location>
        <begin position="564"/>
        <end position="591"/>
    </location>
</feature>
<protein>
    <submittedName>
        <fullName evidence="16">Endothelial zinc finger protein induced by tumor necrosis factor alpha-like</fullName>
    </submittedName>
</protein>
<dbReference type="FunFam" id="3.30.160.60:FF:000508">
    <property type="entry name" value="Myeloid zinc finger 1"/>
    <property type="match status" value="1"/>
</dbReference>
<keyword evidence="8" id="KW-0805">Transcription regulation</keyword>
<proteinExistence type="inferred from homology"/>
<evidence type="ECO:0000313" key="16">
    <source>
        <dbReference type="RefSeq" id="XP_008302996.1"/>
    </source>
</evidence>
<organism evidence="15 16">
    <name type="scientific">Stegastes partitus</name>
    <name type="common">bicolor damselfish</name>
    <dbReference type="NCBI Taxonomy" id="144197"/>
    <lineage>
        <taxon>Eukaryota</taxon>
        <taxon>Metazoa</taxon>
        <taxon>Chordata</taxon>
        <taxon>Craniata</taxon>
        <taxon>Vertebrata</taxon>
        <taxon>Euteleostomi</taxon>
        <taxon>Actinopterygii</taxon>
        <taxon>Neopterygii</taxon>
        <taxon>Teleostei</taxon>
        <taxon>Neoteleostei</taxon>
        <taxon>Acanthomorphata</taxon>
        <taxon>Ovalentaria</taxon>
        <taxon>Pomacentridae</taxon>
        <taxon>Stegastes</taxon>
    </lineage>
</organism>
<evidence type="ECO:0000256" key="12">
    <source>
        <dbReference type="PROSITE-ProRule" id="PRU00042"/>
    </source>
</evidence>
<dbReference type="Proteomes" id="UP000694891">
    <property type="component" value="Unplaced"/>
</dbReference>
<evidence type="ECO:0000256" key="7">
    <source>
        <dbReference type="ARBA" id="ARBA00022833"/>
    </source>
</evidence>
<evidence type="ECO:0000256" key="6">
    <source>
        <dbReference type="ARBA" id="ARBA00022771"/>
    </source>
</evidence>
<dbReference type="FunFam" id="3.30.160.60:FF:000253">
    <property type="entry name" value="Crooked legs, isoform H"/>
    <property type="match status" value="1"/>
</dbReference>
<dbReference type="FunFam" id="3.30.160.60:FF:001506">
    <property type="entry name" value="Zinc finger protein"/>
    <property type="match status" value="1"/>
</dbReference>
<feature type="domain" description="C2H2-type" evidence="14">
    <location>
        <begin position="704"/>
        <end position="731"/>
    </location>
</feature>
<evidence type="ECO:0000259" key="14">
    <source>
        <dbReference type="PROSITE" id="PS50157"/>
    </source>
</evidence>
<evidence type="ECO:0000256" key="10">
    <source>
        <dbReference type="ARBA" id="ARBA00023163"/>
    </source>
</evidence>
<evidence type="ECO:0000256" key="5">
    <source>
        <dbReference type="ARBA" id="ARBA00022737"/>
    </source>
</evidence>
<dbReference type="GO" id="GO:0042802">
    <property type="term" value="F:identical protein binding"/>
    <property type="evidence" value="ECO:0007669"/>
    <property type="project" value="UniProtKB-ARBA"/>
</dbReference>
<dbReference type="Pfam" id="PF00096">
    <property type="entry name" value="zf-C2H2"/>
    <property type="match status" value="11"/>
</dbReference>
<dbReference type="FunFam" id="3.30.160.60:FF:000912">
    <property type="entry name" value="Zinc finger protein 660"/>
    <property type="match status" value="1"/>
</dbReference>
<dbReference type="RefSeq" id="XP_008302996.1">
    <property type="nucleotide sequence ID" value="XM_008304774.1"/>
</dbReference>
<name>A0A9Y4NT03_9TELE</name>
<accession>A0A9Y4NT03</accession>
<feature type="region of interest" description="Disordered" evidence="13">
    <location>
        <begin position="373"/>
        <end position="410"/>
    </location>
</feature>
<feature type="domain" description="C2H2-type" evidence="14">
    <location>
        <begin position="648"/>
        <end position="675"/>
    </location>
</feature>
<evidence type="ECO:0000256" key="3">
    <source>
        <dbReference type="ARBA" id="ARBA00006991"/>
    </source>
</evidence>
<dbReference type="GO" id="GO:0008270">
    <property type="term" value="F:zinc ion binding"/>
    <property type="evidence" value="ECO:0007669"/>
    <property type="project" value="UniProtKB-KW"/>
</dbReference>
<dbReference type="PANTHER" id="PTHR16515:SF49">
    <property type="entry name" value="GASTRULA ZINC FINGER PROTEIN XLCGF49.1-LIKE-RELATED"/>
    <property type="match status" value="1"/>
</dbReference>
<feature type="region of interest" description="Disordered" evidence="13">
    <location>
        <begin position="75"/>
        <end position="186"/>
    </location>
</feature>
<feature type="compositionally biased region" description="Basic and acidic residues" evidence="13">
    <location>
        <begin position="75"/>
        <end position="90"/>
    </location>
</feature>
<evidence type="ECO:0000256" key="4">
    <source>
        <dbReference type="ARBA" id="ARBA00022723"/>
    </source>
</evidence>
<feature type="compositionally biased region" description="Basic and acidic residues" evidence="13">
    <location>
        <begin position="386"/>
        <end position="399"/>
    </location>
</feature>
<feature type="domain" description="C2H2-type" evidence="14">
    <location>
        <begin position="676"/>
        <end position="703"/>
    </location>
</feature>
<feature type="domain" description="C2H2-type" evidence="14">
    <location>
        <begin position="224"/>
        <end position="251"/>
    </location>
</feature>
<dbReference type="PROSITE" id="PS50157">
    <property type="entry name" value="ZINC_FINGER_C2H2_2"/>
    <property type="match status" value="11"/>
</dbReference>
<feature type="compositionally biased region" description="Basic and acidic residues" evidence="13">
    <location>
        <begin position="130"/>
        <end position="139"/>
    </location>
</feature>
<keyword evidence="10" id="KW-0804">Transcription</keyword>
<keyword evidence="4" id="KW-0479">Metal-binding</keyword>
<dbReference type="SUPFAM" id="SSF57667">
    <property type="entry name" value="beta-beta-alpha zinc fingers"/>
    <property type="match status" value="7"/>
</dbReference>
<evidence type="ECO:0000313" key="15">
    <source>
        <dbReference type="Proteomes" id="UP000694891"/>
    </source>
</evidence>
<dbReference type="AlphaFoldDB" id="A0A9Y4NT03"/>
<feature type="domain" description="C2H2-type" evidence="14">
    <location>
        <begin position="196"/>
        <end position="223"/>
    </location>
</feature>
<feature type="domain" description="C2H2-type" evidence="14">
    <location>
        <begin position="308"/>
        <end position="335"/>
    </location>
</feature>
<dbReference type="GO" id="GO:0010468">
    <property type="term" value="P:regulation of gene expression"/>
    <property type="evidence" value="ECO:0007669"/>
    <property type="project" value="TreeGrafter"/>
</dbReference>
<evidence type="ECO:0000256" key="11">
    <source>
        <dbReference type="ARBA" id="ARBA00023242"/>
    </source>
</evidence>
<feature type="domain" description="C2H2-type" evidence="14">
    <location>
        <begin position="280"/>
        <end position="307"/>
    </location>
</feature>
<comment type="subcellular location">
    <subcellularLocation>
        <location evidence="2">Nucleus</location>
    </subcellularLocation>
</comment>
<evidence type="ECO:0000256" key="9">
    <source>
        <dbReference type="ARBA" id="ARBA00023125"/>
    </source>
</evidence>
<dbReference type="PROSITE" id="PS00028">
    <property type="entry name" value="ZINC_FINGER_C2H2_1"/>
    <property type="match status" value="11"/>
</dbReference>
<comment type="function">
    <text evidence="1">May be involved in transcriptional regulation.</text>
</comment>
<keyword evidence="15" id="KW-1185">Reference proteome</keyword>
<dbReference type="InterPro" id="IPR036236">
    <property type="entry name" value="Znf_C2H2_sf"/>
</dbReference>
<dbReference type="InterPro" id="IPR050331">
    <property type="entry name" value="Zinc_finger"/>
</dbReference>
<evidence type="ECO:0000256" key="13">
    <source>
        <dbReference type="SAM" id="MobiDB-lite"/>
    </source>
</evidence>
<feature type="domain" description="C2H2-type" evidence="14">
    <location>
        <begin position="252"/>
        <end position="279"/>
    </location>
</feature>
<keyword evidence="6 12" id="KW-0863">Zinc-finger</keyword>
<dbReference type="FunFam" id="3.30.160.60:FF:000065">
    <property type="entry name" value="B-cell CLL/lymphoma 6, member B"/>
    <property type="match status" value="1"/>
</dbReference>
<sequence>MSGLQSLKAFISQRLTAAVDDVLGHLERTFREYEEETERRHRDLLEVFLTAETKHRSAVCPSDVQQVVVNVEQQHERSSSLDQEDAHIKEEQEELWSSQEADITEFPSSPVPVKSEDDEEQPQSSQLHHSHTEENRDSVGEPVPEPHLQPVSGDKASDSEPETEISDDDCKQSREPEPDSVQDHSISVNEGGKKLFICSECGRKFGRKDSLRRHMRYHTGEKPYSCSVCSKRFSQRPNLIRHMRCHSGEKPFSCSFCETSFAVRSALVNHMRIHTGEKPFSCLYCEKSFTQKGGLKKHMTVHTGEKPYSCPVCEKSFSQKANLTYHFSVHTGQKQFGCSVCDKRFTWQSQVKSHKCVGESTMEKFSHLWATNRTSHASREQPAGDAVERRSSTDSRRCSDGGSGGKVGVKMSKVQVLRAAVKQRLTAAEEPAGGPTGGWPYSQLYEVQQLLVRKEDQDQEDPEPPHIKEEQEELWSSQEADISEFSSSPVPVKSEDDEEKPQSSQLHHSHTEENSDSVGEPEPDLHHEDRTSDSSETDISDEDWTEPREPASGLNSVKHHKDSFTCFDCGKAFVHKTNLKRHIKCHSGEKPFSCSFCGKSFTRREHLIAHMRCHSGEKPFICSVCNSSFSHGWSLDKHMRVHSGEKPFSCSLCSKRFRQRSDLAAHFRIHTGEKPFSCSVCSNSFTQRHTLVQHMRTHTGLKPFTCSVCEKRFSRKGHMTRHMAAHTGEKPFSCNVCEQRFTWQSQFKRHECGAESSSLK</sequence>
<dbReference type="FunFam" id="3.30.160.60:FF:001480">
    <property type="entry name" value="Si:cabz01071911.3"/>
    <property type="match status" value="2"/>
</dbReference>
<dbReference type="GeneID" id="103374653"/>
<dbReference type="FunFam" id="3.30.160.60:FF:000875">
    <property type="entry name" value="zinc finger protein 236 isoform X7"/>
    <property type="match status" value="2"/>
</dbReference>
<feature type="domain" description="C2H2-type" evidence="14">
    <location>
        <begin position="620"/>
        <end position="647"/>
    </location>
</feature>
<evidence type="ECO:0000256" key="1">
    <source>
        <dbReference type="ARBA" id="ARBA00003767"/>
    </source>
</evidence>
<evidence type="ECO:0000256" key="8">
    <source>
        <dbReference type="ARBA" id="ARBA00023015"/>
    </source>
</evidence>
<feature type="compositionally biased region" description="Basic and acidic residues" evidence="13">
    <location>
        <begin position="523"/>
        <end position="533"/>
    </location>
</feature>
<keyword evidence="11" id="KW-0539">Nucleus</keyword>
<keyword evidence="7" id="KW-0862">Zinc</keyword>
<comment type="similarity">
    <text evidence="3">Belongs to the krueppel C2H2-type zinc-finger protein family.</text>
</comment>
<feature type="compositionally biased region" description="Basic and acidic residues" evidence="13">
    <location>
        <begin position="168"/>
        <end position="177"/>
    </location>
</feature>
<feature type="domain" description="C2H2-type" evidence="14">
    <location>
        <begin position="592"/>
        <end position="619"/>
    </location>
</feature>
<dbReference type="SMART" id="SM00355">
    <property type="entry name" value="ZnF_C2H2"/>
    <property type="match status" value="13"/>
</dbReference>
<dbReference type="GO" id="GO:0005634">
    <property type="term" value="C:nucleus"/>
    <property type="evidence" value="ECO:0007669"/>
    <property type="project" value="UniProtKB-SubCell"/>
</dbReference>
<feature type="compositionally biased region" description="Polar residues" evidence="13">
    <location>
        <begin position="474"/>
        <end position="489"/>
    </location>
</feature>
<dbReference type="InterPro" id="IPR013087">
    <property type="entry name" value="Znf_C2H2_type"/>
</dbReference>
<dbReference type="FunFam" id="3.30.160.60:FF:002343">
    <property type="entry name" value="Zinc finger protein 33A"/>
    <property type="match status" value="1"/>
</dbReference>
<dbReference type="Gene3D" id="3.30.160.60">
    <property type="entry name" value="Classic Zinc Finger"/>
    <property type="match status" value="13"/>
</dbReference>
<dbReference type="GO" id="GO:0003677">
    <property type="term" value="F:DNA binding"/>
    <property type="evidence" value="ECO:0007669"/>
    <property type="project" value="UniProtKB-KW"/>
</dbReference>
<keyword evidence="9" id="KW-0238">DNA-binding</keyword>
<gene>
    <name evidence="16" type="primary">LOC103374653</name>
</gene>
<dbReference type="FunFam" id="3.30.160.60:FF:002274">
    <property type="entry name" value="Zinc finger protein 432"/>
    <property type="match status" value="1"/>
</dbReference>
<evidence type="ECO:0000256" key="2">
    <source>
        <dbReference type="ARBA" id="ARBA00004123"/>
    </source>
</evidence>
<dbReference type="PANTHER" id="PTHR16515">
    <property type="entry name" value="PR DOMAIN ZINC FINGER PROTEIN"/>
    <property type="match status" value="1"/>
</dbReference>
<reference evidence="16" key="1">
    <citation type="submission" date="2025-08" db="UniProtKB">
        <authorList>
            <consortium name="RefSeq"/>
        </authorList>
    </citation>
    <scope>IDENTIFICATION</scope>
</reference>
<feature type="region of interest" description="Disordered" evidence="13">
    <location>
        <begin position="454"/>
        <end position="556"/>
    </location>
</feature>
<feature type="compositionally biased region" description="Acidic residues" evidence="13">
    <location>
        <begin position="535"/>
        <end position="544"/>
    </location>
</feature>